<sequence>MSSVRSSSESSEVHQLFIFHSRTKIRVAGAQNGYNESNHSDANSDVLANEAQVVSDNDFSSRHSDGLDTQHSSRNGLSVYIDEDGAQRWVPDCDSSLKPNVGRLFDTLEYAISFYKEYARQCGFQIRKATSKKASRSEKVNLQYMYCNRQGFNISKHYDSLAGESSAGFRRRASTRTGCRARVVFKNVTNSAYVVKEFIEEHNHQLTALEYHQFLKSNRSLNYAQILKELSGGYSHIGAQVVDVKNFRRDFKNFVGTSDAQLIIHKFQNNKVVRPEFAFEFCVGENGALERLFWADSTSKSNYDAFGDCVVFDVTYRTNKYKLVFIPFTGVDNHKRCVTFAAGLLLKEDVESYSWLLDVFRKLMGNGPRIWVTDQDPAMKITITRVFPQSIHRLCMWHITKKFTEKIGSVLCSEKEFLDKIDGIVWNRYYEPDEFKVAWKQLIDEYGLQGNKWLADMYDMRRNWIPAFFRDVQMGGLLRTTSRSESENSFFNCFLHSGMNLVEFFFAFETVMDAQRHNKHLLDHDSTNTFPIYRTSLPIEKHAATVFTHSIFYDVQREIYAACVLCDVCTISESEGVKTYDIKDKTTMNRTFTVIHNVLTNNAECSCKNFQRIGIICRHIFLALKTEDVVCIPKHFIMTRWTKDAVHQKTCNPSLSDQGSGDLKSDLNELWMEFNGLIKCVGCDNQLIKDLLDFIRNFKSQKLPETTHMSKTDLFEKLIGSPRPSEIVVQPPQQAKNKGSGKRLKSDREKITEQAKRHPRKCRVCNRMVNHDNRNCPDKKNKC</sequence>
<keyword evidence="1" id="KW-0862">Zinc</keyword>
<proteinExistence type="predicted"/>
<dbReference type="PANTHER" id="PTHR47718:SF17">
    <property type="entry name" value="PROTEIN FAR1-RELATED SEQUENCE 5-LIKE"/>
    <property type="match status" value="1"/>
</dbReference>
<evidence type="ECO:0000256" key="2">
    <source>
        <dbReference type="SAM" id="MobiDB-lite"/>
    </source>
</evidence>
<keyword evidence="1" id="KW-0479">Metal-binding</keyword>
<dbReference type="PANTHER" id="PTHR47718">
    <property type="entry name" value="OS01G0519700 PROTEIN"/>
    <property type="match status" value="1"/>
</dbReference>
<protein>
    <recommendedName>
        <fullName evidence="3">SWIM-type domain-containing protein</fullName>
    </recommendedName>
</protein>
<evidence type="ECO:0000313" key="5">
    <source>
        <dbReference type="Proteomes" id="UP000594263"/>
    </source>
</evidence>
<organism evidence="4 5">
    <name type="scientific">Kalanchoe fedtschenkoi</name>
    <name type="common">Lavender scallops</name>
    <name type="synonym">South American air plant</name>
    <dbReference type="NCBI Taxonomy" id="63787"/>
    <lineage>
        <taxon>Eukaryota</taxon>
        <taxon>Viridiplantae</taxon>
        <taxon>Streptophyta</taxon>
        <taxon>Embryophyta</taxon>
        <taxon>Tracheophyta</taxon>
        <taxon>Spermatophyta</taxon>
        <taxon>Magnoliopsida</taxon>
        <taxon>eudicotyledons</taxon>
        <taxon>Gunneridae</taxon>
        <taxon>Pentapetalae</taxon>
        <taxon>Saxifragales</taxon>
        <taxon>Crassulaceae</taxon>
        <taxon>Kalanchoe</taxon>
    </lineage>
</organism>
<reference evidence="4" key="1">
    <citation type="submission" date="2021-01" db="UniProtKB">
        <authorList>
            <consortium name="EnsemblPlants"/>
        </authorList>
    </citation>
    <scope>IDENTIFICATION</scope>
</reference>
<accession>A0A7N0TD18</accession>
<feature type="region of interest" description="Disordered" evidence="2">
    <location>
        <begin position="723"/>
        <end position="757"/>
    </location>
</feature>
<evidence type="ECO:0000259" key="3">
    <source>
        <dbReference type="PROSITE" id="PS50966"/>
    </source>
</evidence>
<name>A0A7N0TD18_KALFE</name>
<evidence type="ECO:0000256" key="1">
    <source>
        <dbReference type="PROSITE-ProRule" id="PRU00325"/>
    </source>
</evidence>
<dbReference type="Pfam" id="PF03101">
    <property type="entry name" value="FAR1"/>
    <property type="match status" value="1"/>
</dbReference>
<dbReference type="InterPro" id="IPR004330">
    <property type="entry name" value="FAR1_DNA_bnd_dom"/>
</dbReference>
<dbReference type="Gramene" id="Kaladp0032s0456.1.v1.1">
    <property type="protein sequence ID" value="Kaladp0032s0456.1.v1.1"/>
    <property type="gene ID" value="Kaladp0032s0456.v1.1"/>
</dbReference>
<feature type="domain" description="SWIM-type" evidence="3">
    <location>
        <begin position="592"/>
        <end position="628"/>
    </location>
</feature>
<keyword evidence="1" id="KW-0863">Zinc-finger</keyword>
<dbReference type="Proteomes" id="UP000594263">
    <property type="component" value="Unplaced"/>
</dbReference>
<dbReference type="PROSITE" id="PS50966">
    <property type="entry name" value="ZF_SWIM"/>
    <property type="match status" value="1"/>
</dbReference>
<evidence type="ECO:0000313" key="4">
    <source>
        <dbReference type="EnsemblPlants" id="Kaladp0032s0456.1.v1.1"/>
    </source>
</evidence>
<dbReference type="OMA" id="HEARHCE"/>
<dbReference type="InterPro" id="IPR007527">
    <property type="entry name" value="Znf_SWIM"/>
</dbReference>
<keyword evidence="5" id="KW-1185">Reference proteome</keyword>
<dbReference type="Pfam" id="PF04434">
    <property type="entry name" value="SWIM"/>
    <property type="match status" value="1"/>
</dbReference>
<feature type="compositionally biased region" description="Basic and acidic residues" evidence="2">
    <location>
        <begin position="744"/>
        <end position="756"/>
    </location>
</feature>
<dbReference type="InterPro" id="IPR018289">
    <property type="entry name" value="MULE_transposase_dom"/>
</dbReference>
<dbReference type="Pfam" id="PF10551">
    <property type="entry name" value="MULE"/>
    <property type="match status" value="1"/>
</dbReference>
<dbReference type="AlphaFoldDB" id="A0A7N0TD18"/>
<dbReference type="EnsemblPlants" id="Kaladp0032s0456.1.v1.1">
    <property type="protein sequence ID" value="Kaladp0032s0456.1.v1.1"/>
    <property type="gene ID" value="Kaladp0032s0456.v1.1"/>
</dbReference>
<dbReference type="GO" id="GO:0008270">
    <property type="term" value="F:zinc ion binding"/>
    <property type="evidence" value="ECO:0007669"/>
    <property type="project" value="UniProtKB-KW"/>
</dbReference>